<evidence type="ECO:0000256" key="1">
    <source>
        <dbReference type="ARBA" id="ARBA00022676"/>
    </source>
</evidence>
<name>A0A0F3GXQ1_9BACT</name>
<dbReference type="Gene3D" id="3.40.50.1580">
    <property type="entry name" value="Nucleoside phosphorylase domain"/>
    <property type="match status" value="1"/>
</dbReference>
<dbReference type="EMBL" id="LACI01001010">
    <property type="protein sequence ID" value="KJU85468.1"/>
    <property type="molecule type" value="Genomic_DNA"/>
</dbReference>
<keyword evidence="1" id="KW-0328">Glycosyltransferase</keyword>
<dbReference type="GO" id="GO:0009116">
    <property type="term" value="P:nucleoside metabolic process"/>
    <property type="evidence" value="ECO:0007669"/>
    <property type="project" value="InterPro"/>
</dbReference>
<dbReference type="InterPro" id="IPR010044">
    <property type="entry name" value="MTAP"/>
</dbReference>
<keyword evidence="4" id="KW-1185">Reference proteome</keyword>
<dbReference type="InterPro" id="IPR035994">
    <property type="entry name" value="Nucleoside_phosphorylase_sf"/>
</dbReference>
<comment type="caution">
    <text evidence="3">The sequence shown here is derived from an EMBL/GenBank/DDBJ whole genome shotgun (WGS) entry which is preliminary data.</text>
</comment>
<proteinExistence type="predicted"/>
<dbReference type="GO" id="GO:0017061">
    <property type="term" value="F:S-methyl-5-thioadenosine phosphorylase activity"/>
    <property type="evidence" value="ECO:0007669"/>
    <property type="project" value="InterPro"/>
</dbReference>
<dbReference type="PANTHER" id="PTHR42679">
    <property type="entry name" value="S-METHYL-5'-THIOADENOSINE PHOSPHORYLASE"/>
    <property type="match status" value="1"/>
</dbReference>
<sequence>MTEIGIIGGSGFYNIGNNDQSADTGIELIEEISLLTPYGAPSDKYKALRIAGKDVLFLPRHGAGHSIAPHKVN</sequence>
<accession>A0A0F3GXQ1</accession>
<dbReference type="AlphaFoldDB" id="A0A0F3GXQ1"/>
<protein>
    <submittedName>
        <fullName evidence="3">5'-methylthioadenosine phosphorylase</fullName>
    </submittedName>
</protein>
<dbReference type="GO" id="GO:0005829">
    <property type="term" value="C:cytosol"/>
    <property type="evidence" value="ECO:0007669"/>
    <property type="project" value="TreeGrafter"/>
</dbReference>
<dbReference type="Proteomes" id="UP000033423">
    <property type="component" value="Unassembled WGS sequence"/>
</dbReference>
<dbReference type="PANTHER" id="PTHR42679:SF2">
    <property type="entry name" value="S-METHYL-5'-THIOADENOSINE PHOSPHORYLASE"/>
    <property type="match status" value="1"/>
</dbReference>
<organism evidence="3 4">
    <name type="scientific">Candidatus Magnetobacterium bavaricum</name>
    <dbReference type="NCBI Taxonomy" id="29290"/>
    <lineage>
        <taxon>Bacteria</taxon>
        <taxon>Pseudomonadati</taxon>
        <taxon>Nitrospirota</taxon>
        <taxon>Thermodesulfovibrionia</taxon>
        <taxon>Thermodesulfovibrionales</taxon>
        <taxon>Candidatus Magnetobacteriaceae</taxon>
        <taxon>Candidatus Magnetobacterium</taxon>
    </lineage>
</organism>
<evidence type="ECO:0000313" key="4">
    <source>
        <dbReference type="Proteomes" id="UP000033423"/>
    </source>
</evidence>
<evidence type="ECO:0000313" key="3">
    <source>
        <dbReference type="EMBL" id="KJU85468.1"/>
    </source>
</evidence>
<feature type="non-terminal residue" evidence="3">
    <location>
        <position position="73"/>
    </location>
</feature>
<dbReference type="SUPFAM" id="SSF53167">
    <property type="entry name" value="Purine and uridine phosphorylases"/>
    <property type="match status" value="1"/>
</dbReference>
<keyword evidence="2" id="KW-0808">Transferase</keyword>
<evidence type="ECO:0000256" key="2">
    <source>
        <dbReference type="ARBA" id="ARBA00022679"/>
    </source>
</evidence>
<dbReference type="GO" id="GO:0019509">
    <property type="term" value="P:L-methionine salvage from methylthioadenosine"/>
    <property type="evidence" value="ECO:0007669"/>
    <property type="project" value="TreeGrafter"/>
</dbReference>
<gene>
    <name evidence="3" type="ORF">MBAV_002337</name>
</gene>
<reference evidence="3 4" key="1">
    <citation type="submission" date="2015-02" db="EMBL/GenBank/DDBJ databases">
        <title>Single-cell genomics of uncultivated deep-branching MTB reveals a conserved set of magnetosome genes.</title>
        <authorList>
            <person name="Kolinko S."/>
            <person name="Richter M."/>
            <person name="Glockner F.O."/>
            <person name="Brachmann A."/>
            <person name="Schuler D."/>
        </authorList>
    </citation>
    <scope>NUCLEOTIDE SEQUENCE [LARGE SCALE GENOMIC DNA]</scope>
    <source>
        <strain evidence="3">TM-1</strain>
    </source>
</reference>